<dbReference type="InterPro" id="IPR011576">
    <property type="entry name" value="Pyridox_Oxase_N"/>
</dbReference>
<gene>
    <name evidence="2" type="ORF">QRX50_38105</name>
</gene>
<evidence type="ECO:0000313" key="3">
    <source>
        <dbReference type="Proteomes" id="UP001236014"/>
    </source>
</evidence>
<dbReference type="EC" id="1.4.3.5" evidence="2"/>
<reference evidence="2 3" key="1">
    <citation type="submission" date="2023-06" db="EMBL/GenBank/DDBJ databases">
        <authorList>
            <person name="Oyuntsetseg B."/>
            <person name="Kim S.B."/>
        </authorList>
    </citation>
    <scope>NUCLEOTIDE SEQUENCE [LARGE SCALE GENOMIC DNA]</scope>
    <source>
        <strain evidence="2 3">2-15</strain>
    </source>
</reference>
<dbReference type="KEGG" id="acab:QRX50_38105"/>
<sequence>MPKISQEMTDVIEAAKLMFVASVRPDGTPNVSPKGSVRVLDAEHLIFMDIASPQTVENLRHQP</sequence>
<dbReference type="EC" id="1.-.-.-" evidence="2"/>
<dbReference type="InterPro" id="IPR012349">
    <property type="entry name" value="Split_barrel_FMN-bd"/>
</dbReference>
<dbReference type="RefSeq" id="WP_285967914.1">
    <property type="nucleotide sequence ID" value="NZ_CP127294.1"/>
</dbReference>
<dbReference type="EMBL" id="CP127294">
    <property type="protein sequence ID" value="WIX77172.1"/>
    <property type="molecule type" value="Genomic_DNA"/>
</dbReference>
<keyword evidence="2" id="KW-0560">Oxidoreductase</keyword>
<feature type="domain" description="Pyridoxamine 5'-phosphate oxidase N-terminal" evidence="1">
    <location>
        <begin position="5"/>
        <end position="63"/>
    </location>
</feature>
<keyword evidence="3" id="KW-1185">Reference proteome</keyword>
<evidence type="ECO:0000259" key="1">
    <source>
        <dbReference type="Pfam" id="PF01243"/>
    </source>
</evidence>
<dbReference type="PANTHER" id="PTHR40660">
    <property type="entry name" value="5'-PHOSPHATE OXIDASE PUTATIVE DOMAIN-CONTAINING PROTEIN-RELATED"/>
    <property type="match status" value="1"/>
</dbReference>
<accession>A0A9Y2MVW9</accession>
<dbReference type="SUPFAM" id="SSF50475">
    <property type="entry name" value="FMN-binding split barrel"/>
    <property type="match status" value="1"/>
</dbReference>
<proteinExistence type="predicted"/>
<dbReference type="Gene3D" id="2.30.110.10">
    <property type="entry name" value="Electron Transport, Fmn-binding Protein, Chain A"/>
    <property type="match status" value="1"/>
</dbReference>
<protein>
    <submittedName>
        <fullName evidence="2">Pyridoxamine 5'-phosphate oxidase family protein</fullName>
        <ecNumber evidence="2">1.-.-.-</ecNumber>
        <ecNumber evidence="2">1.4.3.5</ecNumber>
    </submittedName>
</protein>
<evidence type="ECO:0000313" key="2">
    <source>
        <dbReference type="EMBL" id="WIX77172.1"/>
    </source>
</evidence>
<dbReference type="AlphaFoldDB" id="A0A9Y2MVW9"/>
<dbReference type="Pfam" id="PF01243">
    <property type="entry name" value="PNPOx_N"/>
    <property type="match status" value="1"/>
</dbReference>
<dbReference type="PANTHER" id="PTHR40660:SF1">
    <property type="entry name" value="5'-PHOSPHATE OXIDASE PUTATIVE DOMAIN-CONTAINING PROTEIN-RELATED"/>
    <property type="match status" value="1"/>
</dbReference>
<name>A0A9Y2MVW9_9PSEU</name>
<dbReference type="GO" id="GO:0004733">
    <property type="term" value="F:pyridoxamine phosphate oxidase activity"/>
    <property type="evidence" value="ECO:0007669"/>
    <property type="project" value="UniProtKB-EC"/>
</dbReference>
<dbReference type="Proteomes" id="UP001236014">
    <property type="component" value="Chromosome"/>
</dbReference>
<organism evidence="2 3">
    <name type="scientific">Amycolatopsis carbonis</name>
    <dbReference type="NCBI Taxonomy" id="715471"/>
    <lineage>
        <taxon>Bacteria</taxon>
        <taxon>Bacillati</taxon>
        <taxon>Actinomycetota</taxon>
        <taxon>Actinomycetes</taxon>
        <taxon>Pseudonocardiales</taxon>
        <taxon>Pseudonocardiaceae</taxon>
        <taxon>Amycolatopsis</taxon>
    </lineage>
</organism>